<evidence type="ECO:0000256" key="1">
    <source>
        <dbReference type="SAM" id="MobiDB-lite"/>
    </source>
</evidence>
<protein>
    <submittedName>
        <fullName evidence="2">Uncharacterized protein</fullName>
    </submittedName>
</protein>
<organism evidence="2">
    <name type="scientific">Noctiluca scintillans</name>
    <name type="common">Sea sparkle</name>
    <name type="synonym">Red tide dinoflagellate</name>
    <dbReference type="NCBI Taxonomy" id="2966"/>
    <lineage>
        <taxon>Eukaryota</taxon>
        <taxon>Sar</taxon>
        <taxon>Alveolata</taxon>
        <taxon>Dinophyceae</taxon>
        <taxon>Noctilucales</taxon>
        <taxon>Noctilucaceae</taxon>
        <taxon>Noctiluca</taxon>
    </lineage>
</organism>
<name>A0A7S0ZYY3_NOCSC</name>
<feature type="region of interest" description="Disordered" evidence="1">
    <location>
        <begin position="98"/>
        <end position="123"/>
    </location>
</feature>
<dbReference type="EMBL" id="HBFQ01015604">
    <property type="protein sequence ID" value="CAD8836449.1"/>
    <property type="molecule type" value="Transcribed_RNA"/>
</dbReference>
<feature type="compositionally biased region" description="Polar residues" evidence="1">
    <location>
        <begin position="111"/>
        <end position="123"/>
    </location>
</feature>
<reference evidence="2" key="1">
    <citation type="submission" date="2021-01" db="EMBL/GenBank/DDBJ databases">
        <authorList>
            <person name="Corre E."/>
            <person name="Pelletier E."/>
            <person name="Niang G."/>
            <person name="Scheremetjew M."/>
            <person name="Finn R."/>
            <person name="Kale V."/>
            <person name="Holt S."/>
            <person name="Cochrane G."/>
            <person name="Meng A."/>
            <person name="Brown T."/>
            <person name="Cohen L."/>
        </authorList>
    </citation>
    <scope>NUCLEOTIDE SEQUENCE</scope>
</reference>
<dbReference type="AlphaFoldDB" id="A0A7S0ZYY3"/>
<accession>A0A7S0ZYY3</accession>
<proteinExistence type="predicted"/>
<gene>
    <name evidence="2" type="ORF">NSCI0253_LOCUS10797</name>
</gene>
<sequence length="373" mass="41424">MGNCMASVCCDKQVSAQQVVNEPDPHCSVDEFTSWQGAATSSSFQPSHAVQLLPPEAAEEPKKRAIEMGIVEDHPVPDETVCQPSTLTTLMETAELDDTHSGSMGVDHKTTSGQTEQGRAQSSFKKKMTKGSLILRKVLSGSAQSSSRAARIAKNKNIPQDYRWLEGVLMRLAKNEGRQLGCLAASGQEAIPIFFMLGACPNAFCGMQVIMFTLCTGKVDFWWVKPQKAVQTELERSTLNLNVKGPHRNDAKSSKPFYTPLADLFDQRHCKDGWCFGIETEPGSLSRAFIEREGGDVGRLYWHVVWMEDWTSNPFARTRFIRGKIVYQKDLSVVSFCARQFSIVNGRIQISEHEEPLGISVIPSDSVKWLSDD</sequence>
<evidence type="ECO:0000313" key="2">
    <source>
        <dbReference type="EMBL" id="CAD8836449.1"/>
    </source>
</evidence>